<comment type="cofactor">
    <cofactor evidence="6">
        <name>Zn(2+)</name>
        <dbReference type="ChEBI" id="CHEBI:29105"/>
    </cofactor>
    <text evidence="6">Binds 1 zinc ion per subunit.</text>
</comment>
<dbReference type="EMBL" id="JFYZ01000095">
    <property type="protein sequence ID" value="EZP66687.1"/>
    <property type="molecule type" value="Genomic_DNA"/>
</dbReference>
<name>A0A031J0A0_9SPHN</name>
<evidence type="ECO:0000259" key="7">
    <source>
        <dbReference type="Pfam" id="PF01435"/>
    </source>
</evidence>
<evidence type="ECO:0000256" key="2">
    <source>
        <dbReference type="ARBA" id="ARBA00022723"/>
    </source>
</evidence>
<dbReference type="InterPro" id="IPR001915">
    <property type="entry name" value="Peptidase_M48"/>
</dbReference>
<evidence type="ECO:0000313" key="9">
    <source>
        <dbReference type="Proteomes" id="UP000024329"/>
    </source>
</evidence>
<reference evidence="8 9" key="1">
    <citation type="submission" date="2014-03" db="EMBL/GenBank/DDBJ databases">
        <title>Whole genome sequence of Novosphingobium resinovorum KF1.</title>
        <authorList>
            <person name="Gan H.M."/>
            <person name="Gan H.Y."/>
            <person name="Chew T.H."/>
            <person name="Savka M.A."/>
        </authorList>
    </citation>
    <scope>NUCLEOTIDE SEQUENCE [LARGE SCALE GENOMIC DNA]</scope>
    <source>
        <strain evidence="8 9">KF1</strain>
    </source>
</reference>
<dbReference type="Pfam" id="PF01435">
    <property type="entry name" value="Peptidase_M48"/>
    <property type="match status" value="1"/>
</dbReference>
<accession>A0A031J0A0</accession>
<dbReference type="GO" id="GO:0006508">
    <property type="term" value="P:proteolysis"/>
    <property type="evidence" value="ECO:0007669"/>
    <property type="project" value="UniProtKB-KW"/>
</dbReference>
<evidence type="ECO:0000256" key="1">
    <source>
        <dbReference type="ARBA" id="ARBA00022670"/>
    </source>
</evidence>
<dbReference type="GO" id="GO:0046872">
    <property type="term" value="F:metal ion binding"/>
    <property type="evidence" value="ECO:0007669"/>
    <property type="project" value="UniProtKB-KW"/>
</dbReference>
<dbReference type="RefSeq" id="WP_155986510.1">
    <property type="nucleotide sequence ID" value="NZ_JFYZ01000095.1"/>
</dbReference>
<keyword evidence="2" id="KW-0479">Metal-binding</keyword>
<keyword evidence="5 6" id="KW-0482">Metalloprotease</keyword>
<protein>
    <submittedName>
        <fullName evidence="8">Peptidase M48, Ste24p</fullName>
    </submittedName>
</protein>
<feature type="domain" description="Peptidase M48" evidence="7">
    <location>
        <begin position="30"/>
        <end position="59"/>
    </location>
</feature>
<sequence>MSKHGQISPLQSCAGWVVIKTGLSSTTFSDGKNIAVSSKLIDFARNDDELALAIGHELARAINGCGNAPNLQARRNMKDLADVLGVVLVKCAGYDVETALQFLLRRNEQV</sequence>
<keyword evidence="4 6" id="KW-0862">Zinc</keyword>
<comment type="caution">
    <text evidence="8">The sequence shown here is derived from an EMBL/GenBank/DDBJ whole genome shotgun (WGS) entry which is preliminary data.</text>
</comment>
<evidence type="ECO:0000256" key="6">
    <source>
        <dbReference type="RuleBase" id="RU003983"/>
    </source>
</evidence>
<evidence type="ECO:0000256" key="4">
    <source>
        <dbReference type="ARBA" id="ARBA00022833"/>
    </source>
</evidence>
<evidence type="ECO:0000256" key="3">
    <source>
        <dbReference type="ARBA" id="ARBA00022801"/>
    </source>
</evidence>
<keyword evidence="1 6" id="KW-0645">Protease</keyword>
<dbReference type="PATRIC" id="fig|158500.4.peg.5818"/>
<proteinExistence type="inferred from homology"/>
<dbReference type="GO" id="GO:0004222">
    <property type="term" value="F:metalloendopeptidase activity"/>
    <property type="evidence" value="ECO:0007669"/>
    <property type="project" value="InterPro"/>
</dbReference>
<evidence type="ECO:0000313" key="8">
    <source>
        <dbReference type="EMBL" id="EZP66687.1"/>
    </source>
</evidence>
<comment type="similarity">
    <text evidence="6">Belongs to the peptidase M48 family.</text>
</comment>
<organism evidence="8 9">
    <name type="scientific">Novosphingobium resinovorum</name>
    <dbReference type="NCBI Taxonomy" id="158500"/>
    <lineage>
        <taxon>Bacteria</taxon>
        <taxon>Pseudomonadati</taxon>
        <taxon>Pseudomonadota</taxon>
        <taxon>Alphaproteobacteria</taxon>
        <taxon>Sphingomonadales</taxon>
        <taxon>Sphingomonadaceae</taxon>
        <taxon>Novosphingobium</taxon>
    </lineage>
</organism>
<dbReference type="AlphaFoldDB" id="A0A031J0A0"/>
<gene>
    <name evidence="8" type="ORF">BV97_05743</name>
</gene>
<dbReference type="Proteomes" id="UP000024329">
    <property type="component" value="Unassembled WGS sequence"/>
</dbReference>
<evidence type="ECO:0000256" key="5">
    <source>
        <dbReference type="ARBA" id="ARBA00023049"/>
    </source>
</evidence>
<keyword evidence="3 6" id="KW-0378">Hydrolase</keyword>